<accession>A0AAD9LK78</accession>
<dbReference type="GO" id="GO:0005840">
    <property type="term" value="C:ribosome"/>
    <property type="evidence" value="ECO:0007669"/>
    <property type="project" value="UniProtKB-KW"/>
</dbReference>
<dbReference type="SUPFAM" id="SSF55315">
    <property type="entry name" value="L30e-like"/>
    <property type="match status" value="1"/>
</dbReference>
<gene>
    <name evidence="4" type="ORF">X943_001353</name>
</gene>
<evidence type="ECO:0000256" key="1">
    <source>
        <dbReference type="ARBA" id="ARBA00007337"/>
    </source>
</evidence>
<name>A0AAD9LK78_BABDI</name>
<dbReference type="GO" id="GO:0003723">
    <property type="term" value="F:RNA binding"/>
    <property type="evidence" value="ECO:0007669"/>
    <property type="project" value="InterPro"/>
</dbReference>
<dbReference type="Pfam" id="PF01248">
    <property type="entry name" value="Ribosomal_L7Ae"/>
    <property type="match status" value="1"/>
</dbReference>
<dbReference type="Gene3D" id="3.30.1330.30">
    <property type="match status" value="1"/>
</dbReference>
<dbReference type="InterPro" id="IPR050257">
    <property type="entry name" value="eL8/uL1-like"/>
</dbReference>
<dbReference type="PANTHER" id="PTHR23105">
    <property type="entry name" value="RIBOSOMAL PROTEIN L7AE FAMILY MEMBER"/>
    <property type="match status" value="1"/>
</dbReference>
<comment type="similarity">
    <text evidence="1">Belongs to the eukaryotic ribosomal protein eL8 family.</text>
</comment>
<proteinExistence type="inferred from homology"/>
<keyword evidence="5" id="KW-1185">Reference proteome</keyword>
<keyword evidence="2" id="KW-0687">Ribonucleoprotein</keyword>
<evidence type="ECO:0000256" key="2">
    <source>
        <dbReference type="ARBA" id="ARBA00023274"/>
    </source>
</evidence>
<organism evidence="4 5">
    <name type="scientific">Babesia divergens</name>
    <dbReference type="NCBI Taxonomy" id="32595"/>
    <lineage>
        <taxon>Eukaryota</taxon>
        <taxon>Sar</taxon>
        <taxon>Alveolata</taxon>
        <taxon>Apicomplexa</taxon>
        <taxon>Aconoidasida</taxon>
        <taxon>Piroplasmida</taxon>
        <taxon>Babesiidae</taxon>
        <taxon>Babesia</taxon>
    </lineage>
</organism>
<dbReference type="Proteomes" id="UP001195914">
    <property type="component" value="Unassembled WGS sequence"/>
</dbReference>
<evidence type="ECO:0000313" key="4">
    <source>
        <dbReference type="EMBL" id="KAK1938454.1"/>
    </source>
</evidence>
<comment type="caution">
    <text evidence="4">The sequence shown here is derived from an EMBL/GenBank/DDBJ whole genome shotgun (WGS) entry which is preliminary data.</text>
</comment>
<dbReference type="InterPro" id="IPR018492">
    <property type="entry name" value="Ribosomal_eL8/Nhp2"/>
</dbReference>
<evidence type="ECO:0000313" key="5">
    <source>
        <dbReference type="Proteomes" id="UP001195914"/>
    </source>
</evidence>
<dbReference type="AlphaFoldDB" id="A0AAD9LK78"/>
<sequence>MSDADDVTMDSGREEPVYISPIAHPRVTGKPLKRSIKLLRRAMALEKLAKQHRLESSSDVDIVLTRLVKRGVQDVTKALRKGIKGIVLLACDVHPVDVIAHLPVLCEDANLAYAYITSKRVLSQVCQSKRPTCVVLIAEPPKDLSQRIKKLFAENNEKLNYTELYGKVEKAIRSDHPFL</sequence>
<dbReference type="InterPro" id="IPR029064">
    <property type="entry name" value="Ribosomal_eL30-like_sf"/>
</dbReference>
<dbReference type="EMBL" id="JAHBMH010000024">
    <property type="protein sequence ID" value="KAK1938454.1"/>
    <property type="molecule type" value="Genomic_DNA"/>
</dbReference>
<dbReference type="GO" id="GO:1990904">
    <property type="term" value="C:ribonucleoprotein complex"/>
    <property type="evidence" value="ECO:0007669"/>
    <property type="project" value="UniProtKB-KW"/>
</dbReference>
<reference evidence="4" key="2">
    <citation type="submission" date="2021-05" db="EMBL/GenBank/DDBJ databases">
        <authorList>
            <person name="Pain A."/>
        </authorList>
    </citation>
    <scope>NUCLEOTIDE SEQUENCE</scope>
    <source>
        <strain evidence="4">1802A</strain>
    </source>
</reference>
<dbReference type="InterPro" id="IPR004038">
    <property type="entry name" value="Ribosomal_eL8/eL30/eS12/Gad45"/>
</dbReference>
<reference evidence="4" key="1">
    <citation type="journal article" date="2014" name="Nucleic Acids Res.">
        <title>The evolutionary dynamics of variant antigen genes in Babesia reveal a history of genomic innovation underlying host-parasite interaction.</title>
        <authorList>
            <person name="Jackson A.P."/>
            <person name="Otto T.D."/>
            <person name="Darby A."/>
            <person name="Ramaprasad A."/>
            <person name="Xia D."/>
            <person name="Echaide I.E."/>
            <person name="Farber M."/>
            <person name="Gahlot S."/>
            <person name="Gamble J."/>
            <person name="Gupta D."/>
            <person name="Gupta Y."/>
            <person name="Jackson L."/>
            <person name="Malandrin L."/>
            <person name="Malas T.B."/>
            <person name="Moussa E."/>
            <person name="Nair M."/>
            <person name="Reid A.J."/>
            <person name="Sanders M."/>
            <person name="Sharma J."/>
            <person name="Tracey A."/>
            <person name="Quail M.A."/>
            <person name="Weir W."/>
            <person name="Wastling J.M."/>
            <person name="Hall N."/>
            <person name="Willadsen P."/>
            <person name="Lingelbach K."/>
            <person name="Shiels B."/>
            <person name="Tait A."/>
            <person name="Berriman M."/>
            <person name="Allred D.R."/>
            <person name="Pain A."/>
        </authorList>
    </citation>
    <scope>NUCLEOTIDE SEQUENCE</scope>
    <source>
        <strain evidence="4">1802A</strain>
    </source>
</reference>
<feature type="domain" description="Ribosomal protein eL8/eL30/eS12/Gadd45" evidence="3">
    <location>
        <begin position="66"/>
        <end position="140"/>
    </location>
</feature>
<evidence type="ECO:0000259" key="3">
    <source>
        <dbReference type="Pfam" id="PF01248"/>
    </source>
</evidence>
<keyword evidence="4" id="KW-0689">Ribosomal protein</keyword>
<protein>
    <submittedName>
        <fullName evidence="4">Ribosomal protein L7Ae-related protein</fullName>
    </submittedName>
</protein>
<dbReference type="PRINTS" id="PR00881">
    <property type="entry name" value="L7ARS6FAMILY"/>
</dbReference>